<dbReference type="EMBL" id="RWGY01000286">
    <property type="protein sequence ID" value="TVU02737.1"/>
    <property type="molecule type" value="Genomic_DNA"/>
</dbReference>
<dbReference type="Proteomes" id="UP000324897">
    <property type="component" value="Unassembled WGS sequence"/>
</dbReference>
<proteinExistence type="predicted"/>
<protein>
    <submittedName>
        <fullName evidence="1">Uncharacterized protein</fullName>
    </submittedName>
</protein>
<evidence type="ECO:0000313" key="2">
    <source>
        <dbReference type="Proteomes" id="UP000324897"/>
    </source>
</evidence>
<accession>A0A5J9SUZ5</accession>
<evidence type="ECO:0000313" key="1">
    <source>
        <dbReference type="EMBL" id="TVU02737.1"/>
    </source>
</evidence>
<reference evidence="1 2" key="1">
    <citation type="journal article" date="2019" name="Sci. Rep.">
        <title>A high-quality genome of Eragrostis curvula grass provides insights into Poaceae evolution and supports new strategies to enhance forage quality.</title>
        <authorList>
            <person name="Carballo J."/>
            <person name="Santos B.A.C.M."/>
            <person name="Zappacosta D."/>
            <person name="Garbus I."/>
            <person name="Selva J.P."/>
            <person name="Gallo C.A."/>
            <person name="Diaz A."/>
            <person name="Albertini E."/>
            <person name="Caccamo M."/>
            <person name="Echenique V."/>
        </authorList>
    </citation>
    <scope>NUCLEOTIDE SEQUENCE [LARGE SCALE GENOMIC DNA]</scope>
    <source>
        <strain evidence="2">cv. Victoria</strain>
        <tissue evidence="1">Leaf</tissue>
    </source>
</reference>
<dbReference type="OrthoDB" id="779264at2759"/>
<dbReference type="AlphaFoldDB" id="A0A5J9SUZ5"/>
<gene>
    <name evidence="1" type="ORF">EJB05_51735</name>
</gene>
<organism evidence="1 2">
    <name type="scientific">Eragrostis curvula</name>
    <name type="common">weeping love grass</name>
    <dbReference type="NCBI Taxonomy" id="38414"/>
    <lineage>
        <taxon>Eukaryota</taxon>
        <taxon>Viridiplantae</taxon>
        <taxon>Streptophyta</taxon>
        <taxon>Embryophyta</taxon>
        <taxon>Tracheophyta</taxon>
        <taxon>Spermatophyta</taxon>
        <taxon>Magnoliopsida</taxon>
        <taxon>Liliopsida</taxon>
        <taxon>Poales</taxon>
        <taxon>Poaceae</taxon>
        <taxon>PACMAD clade</taxon>
        <taxon>Chloridoideae</taxon>
        <taxon>Eragrostideae</taxon>
        <taxon>Eragrostidinae</taxon>
        <taxon>Eragrostis</taxon>
    </lineage>
</organism>
<sequence>MDSSLCTLHTTVTGATAAPVLRRRGGTARPLHWKACAARAQGAAAPGQDDDHQAPVKGGTLPTKTALKVGAGVALALALGGASWTARGAGDGGTLHVQPAAVCALNAVTDGATRASTERAGAATVKTSVDALSDSLFRREDTPRDRATLMDLVFEQVTKEHITDRGKLASLLQKEFSASRDSEKKLDLGLLLTDVLINQREWQRAKEVCQQITGRYQRDSRPYLHLAVINMMMAVETMLSPDTATTDDIEKMTKSAIDAWKEFKNKNELAKGSADAST</sequence>
<dbReference type="Gramene" id="TVU02737">
    <property type="protein sequence ID" value="TVU02737"/>
    <property type="gene ID" value="EJB05_51735"/>
</dbReference>
<comment type="caution">
    <text evidence="1">The sequence shown here is derived from an EMBL/GenBank/DDBJ whole genome shotgun (WGS) entry which is preliminary data.</text>
</comment>
<keyword evidence="2" id="KW-1185">Reference proteome</keyword>
<name>A0A5J9SUZ5_9POAL</name>